<organism evidence="2 3">
    <name type="scientific">Trifolium subterraneum</name>
    <name type="common">Subterranean clover</name>
    <dbReference type="NCBI Taxonomy" id="3900"/>
    <lineage>
        <taxon>Eukaryota</taxon>
        <taxon>Viridiplantae</taxon>
        <taxon>Streptophyta</taxon>
        <taxon>Embryophyta</taxon>
        <taxon>Tracheophyta</taxon>
        <taxon>Spermatophyta</taxon>
        <taxon>Magnoliopsida</taxon>
        <taxon>eudicotyledons</taxon>
        <taxon>Gunneridae</taxon>
        <taxon>Pentapetalae</taxon>
        <taxon>rosids</taxon>
        <taxon>fabids</taxon>
        <taxon>Fabales</taxon>
        <taxon>Fabaceae</taxon>
        <taxon>Papilionoideae</taxon>
        <taxon>50 kb inversion clade</taxon>
        <taxon>NPAAA clade</taxon>
        <taxon>Hologalegina</taxon>
        <taxon>IRL clade</taxon>
        <taxon>Trifolieae</taxon>
        <taxon>Trifolium</taxon>
    </lineage>
</organism>
<name>A0A2Z6P112_TRISU</name>
<dbReference type="OrthoDB" id="10522709at2759"/>
<evidence type="ECO:0000313" key="2">
    <source>
        <dbReference type="EMBL" id="GAU50098.1"/>
    </source>
</evidence>
<evidence type="ECO:0000313" key="3">
    <source>
        <dbReference type="Proteomes" id="UP000242715"/>
    </source>
</evidence>
<feature type="region of interest" description="Disordered" evidence="1">
    <location>
        <begin position="85"/>
        <end position="108"/>
    </location>
</feature>
<dbReference type="EMBL" id="DF974690">
    <property type="protein sequence ID" value="GAU50098.1"/>
    <property type="molecule type" value="Genomic_DNA"/>
</dbReference>
<evidence type="ECO:0000256" key="1">
    <source>
        <dbReference type="SAM" id="MobiDB-lite"/>
    </source>
</evidence>
<keyword evidence="3" id="KW-1185">Reference proteome</keyword>
<reference evidence="3" key="1">
    <citation type="journal article" date="2017" name="Front. Plant Sci.">
        <title>Climate Clever Clovers: New Paradigm to Reduce the Environmental Footprint of Ruminants by Breeding Low Methanogenic Forages Utilizing Haplotype Variation.</title>
        <authorList>
            <person name="Kaur P."/>
            <person name="Appels R."/>
            <person name="Bayer P.E."/>
            <person name="Keeble-Gagnere G."/>
            <person name="Wang J."/>
            <person name="Hirakawa H."/>
            <person name="Shirasawa K."/>
            <person name="Vercoe P."/>
            <person name="Stefanova K."/>
            <person name="Durmic Z."/>
            <person name="Nichols P."/>
            <person name="Revell C."/>
            <person name="Isobe S.N."/>
            <person name="Edwards D."/>
            <person name="Erskine W."/>
        </authorList>
    </citation>
    <scope>NUCLEOTIDE SEQUENCE [LARGE SCALE GENOMIC DNA]</scope>
    <source>
        <strain evidence="3">cv. Daliak</strain>
    </source>
</reference>
<dbReference type="Proteomes" id="UP000242715">
    <property type="component" value="Unassembled WGS sequence"/>
</dbReference>
<sequence>MPYWAIGSSTDAIYGGLYMSNAPQISPRFVMQMPNSSPTTPQFGITRFWGENQNVGIEERNFNPQHGSQTLQLLSRDIIGEDTIQANPDVSSSSTQSTSKEVNLNLTL</sequence>
<protein>
    <submittedName>
        <fullName evidence="2">Uncharacterized protein</fullName>
    </submittedName>
</protein>
<proteinExistence type="predicted"/>
<gene>
    <name evidence="2" type="ORF">TSUD_329320</name>
</gene>
<dbReference type="AlphaFoldDB" id="A0A2Z6P112"/>
<accession>A0A2Z6P112</accession>